<dbReference type="Proteomes" id="UP001139089">
    <property type="component" value="Unassembled WGS sequence"/>
</dbReference>
<dbReference type="RefSeq" id="WP_231816843.1">
    <property type="nucleotide sequence ID" value="NZ_JAJOZR010000022.1"/>
</dbReference>
<evidence type="ECO:0000256" key="2">
    <source>
        <dbReference type="ARBA" id="ARBA00022679"/>
    </source>
</evidence>
<comment type="similarity">
    <text evidence="1">Belongs to the transferase hexapeptide repeat family.</text>
</comment>
<organism evidence="4 5">
    <name type="scientific">Rhizobium quercicola</name>
    <dbReference type="NCBI Taxonomy" id="2901226"/>
    <lineage>
        <taxon>Bacteria</taxon>
        <taxon>Pseudomonadati</taxon>
        <taxon>Pseudomonadota</taxon>
        <taxon>Alphaproteobacteria</taxon>
        <taxon>Hyphomicrobiales</taxon>
        <taxon>Rhizobiaceae</taxon>
        <taxon>Rhizobium/Agrobacterium group</taxon>
        <taxon>Rhizobium</taxon>
    </lineage>
</organism>
<protein>
    <recommendedName>
        <fullName evidence="3">Maltose/galactoside acetyltransferase domain-containing protein</fullName>
    </recommendedName>
</protein>
<proteinExistence type="inferred from homology"/>
<evidence type="ECO:0000259" key="3">
    <source>
        <dbReference type="Pfam" id="PF12464"/>
    </source>
</evidence>
<name>A0A9X1NXR5_9HYPH</name>
<accession>A0A9X1NXR5</accession>
<dbReference type="EMBL" id="JAJOZR010000022">
    <property type="protein sequence ID" value="MCD7111824.1"/>
    <property type="molecule type" value="Genomic_DNA"/>
</dbReference>
<evidence type="ECO:0000256" key="1">
    <source>
        <dbReference type="ARBA" id="ARBA00007274"/>
    </source>
</evidence>
<comment type="caution">
    <text evidence="4">The sequence shown here is derived from an EMBL/GenBank/DDBJ whole genome shotgun (WGS) entry which is preliminary data.</text>
</comment>
<dbReference type="GO" id="GO:0016407">
    <property type="term" value="F:acetyltransferase activity"/>
    <property type="evidence" value="ECO:0007669"/>
    <property type="project" value="InterPro"/>
</dbReference>
<sequence>MCANHPDYSDPKIWEEALRNRPFRFRQIGPPENPNSPELIADRLASRQRCEEYNTEQARRRKENPRGIFLTAVCID</sequence>
<evidence type="ECO:0000313" key="4">
    <source>
        <dbReference type="EMBL" id="MCD7111824.1"/>
    </source>
</evidence>
<evidence type="ECO:0000313" key="5">
    <source>
        <dbReference type="Proteomes" id="UP001139089"/>
    </source>
</evidence>
<gene>
    <name evidence="4" type="ORF">LRX75_22615</name>
</gene>
<dbReference type="InterPro" id="IPR024688">
    <property type="entry name" value="Mac_dom"/>
</dbReference>
<dbReference type="AlphaFoldDB" id="A0A9X1NXR5"/>
<dbReference type="Pfam" id="PF12464">
    <property type="entry name" value="Mac"/>
    <property type="match status" value="1"/>
</dbReference>
<keyword evidence="2" id="KW-0808">Transferase</keyword>
<reference evidence="4" key="1">
    <citation type="submission" date="2021-12" db="EMBL/GenBank/DDBJ databases">
        <authorList>
            <person name="Li Y."/>
        </authorList>
    </citation>
    <scope>NUCLEOTIDE SEQUENCE</scope>
    <source>
        <strain evidence="4">DKSPLA3</strain>
    </source>
</reference>
<feature type="domain" description="Maltose/galactoside acetyltransferase" evidence="3">
    <location>
        <begin position="33"/>
        <end position="61"/>
    </location>
</feature>
<keyword evidence="5" id="KW-1185">Reference proteome</keyword>